<organism evidence="2 3">
    <name type="scientific">Micromonospora luteifusca</name>
    <dbReference type="NCBI Taxonomy" id="709860"/>
    <lineage>
        <taxon>Bacteria</taxon>
        <taxon>Bacillati</taxon>
        <taxon>Actinomycetota</taxon>
        <taxon>Actinomycetes</taxon>
        <taxon>Micromonosporales</taxon>
        <taxon>Micromonosporaceae</taxon>
        <taxon>Micromonospora</taxon>
    </lineage>
</organism>
<dbReference type="EMBL" id="JAFBBP010000001">
    <property type="protein sequence ID" value="MBM7493387.1"/>
    <property type="molecule type" value="Genomic_DNA"/>
</dbReference>
<dbReference type="Proteomes" id="UP000764837">
    <property type="component" value="Unassembled WGS sequence"/>
</dbReference>
<proteinExistence type="predicted"/>
<reference evidence="2 3" key="1">
    <citation type="submission" date="2021-01" db="EMBL/GenBank/DDBJ databases">
        <title>Sequencing the genomes of 1000 actinobacteria strains.</title>
        <authorList>
            <person name="Klenk H.-P."/>
        </authorList>
    </citation>
    <scope>NUCLEOTIDE SEQUENCE [LARGE SCALE GENOMIC DNA]</scope>
    <source>
        <strain evidence="2 3">DSM 100204</strain>
    </source>
</reference>
<evidence type="ECO:0000256" key="1">
    <source>
        <dbReference type="SAM" id="Phobius"/>
    </source>
</evidence>
<keyword evidence="1" id="KW-0812">Transmembrane</keyword>
<name>A0ABS2LZN1_9ACTN</name>
<evidence type="ECO:0000313" key="3">
    <source>
        <dbReference type="Proteomes" id="UP000764837"/>
    </source>
</evidence>
<keyword evidence="1" id="KW-1133">Transmembrane helix</keyword>
<evidence type="ECO:0000313" key="2">
    <source>
        <dbReference type="EMBL" id="MBM7493387.1"/>
    </source>
</evidence>
<protein>
    <submittedName>
        <fullName evidence="2">Membrane protein YeaQ/YmgE (Transglycosylase-associated protein family)</fullName>
    </submittedName>
</protein>
<feature type="transmembrane region" description="Helical" evidence="1">
    <location>
        <begin position="48"/>
        <end position="65"/>
    </location>
</feature>
<accession>A0ABS2LZN1</accession>
<feature type="transmembrane region" description="Helical" evidence="1">
    <location>
        <begin position="17"/>
        <end position="42"/>
    </location>
</feature>
<comment type="caution">
    <text evidence="2">The sequence shown here is derived from an EMBL/GenBank/DDBJ whole genome shotgun (WGS) entry which is preliminary data.</text>
</comment>
<keyword evidence="3" id="KW-1185">Reference proteome</keyword>
<sequence length="81" mass="8260">MLVLLAVCSTDGMRARLLLCVALLVVGVLTAGVGLMVAMGFAEQPGPFNAAILGAIGAGIASAGFRRWRKYRSSGSAHKAA</sequence>
<gene>
    <name evidence="2" type="ORF">JOD64_004609</name>
</gene>
<keyword evidence="1" id="KW-0472">Membrane</keyword>
<dbReference type="RefSeq" id="WP_204944100.1">
    <property type="nucleotide sequence ID" value="NZ_JAFBBP010000001.1"/>
</dbReference>